<dbReference type="AlphaFoldDB" id="A0A931F3U4"/>
<accession>A0A931F3U4</accession>
<reference evidence="1" key="1">
    <citation type="submission" date="2020-11" db="EMBL/GenBank/DDBJ databases">
        <title>Whole-genome analyses of Nonomuraea sp. K274.</title>
        <authorList>
            <person name="Veyisoglu A."/>
        </authorList>
    </citation>
    <scope>NUCLEOTIDE SEQUENCE</scope>
    <source>
        <strain evidence="1">K274</strain>
    </source>
</reference>
<dbReference type="RefSeq" id="WP_195900883.1">
    <property type="nucleotide sequence ID" value="NZ_JADOGI010000186.1"/>
</dbReference>
<evidence type="ECO:0000313" key="2">
    <source>
        <dbReference type="Proteomes" id="UP000605361"/>
    </source>
</evidence>
<dbReference type="Proteomes" id="UP000605361">
    <property type="component" value="Unassembled WGS sequence"/>
</dbReference>
<sequence>MDTGLGTDGRAVGASRRERSLHAIAYVLAQALPLLPGSEAPSFRADAQRLLKREDFCRVDVLYGYGRDAICAFVSAVPGQLDRPPAACCRQFRARDEDKRAEGCPASRVMACEAGLWQVPSWDLVRARWAARLGPPASAASPRVQECDRRSLARFLVGLVAGMPSGAHSLAVLRGAQAGFSRHGLHLLLPGRPERWSGPGFTDPPFTSAVAEQIRSRVVDPVHAGALAALLVTGMPPALLGLTRLSNLAPDAATLSSYLPFRIDYSVPAWGRDLLAAARVSAAGQHPGDGALLSRGIGRAGQILADTAQHCELRLEPAMLAPGRESWHVQARCRAGEPPQA</sequence>
<comment type="caution">
    <text evidence="1">The sequence shown here is derived from an EMBL/GenBank/DDBJ whole genome shotgun (WGS) entry which is preliminary data.</text>
</comment>
<organism evidence="1 2">
    <name type="scientific">Nonomuraea cypriaca</name>
    <dbReference type="NCBI Taxonomy" id="1187855"/>
    <lineage>
        <taxon>Bacteria</taxon>
        <taxon>Bacillati</taxon>
        <taxon>Actinomycetota</taxon>
        <taxon>Actinomycetes</taxon>
        <taxon>Streptosporangiales</taxon>
        <taxon>Streptosporangiaceae</taxon>
        <taxon>Nonomuraea</taxon>
    </lineage>
</organism>
<dbReference type="EMBL" id="JADOGI010000186">
    <property type="protein sequence ID" value="MBF8191977.1"/>
    <property type="molecule type" value="Genomic_DNA"/>
</dbReference>
<evidence type="ECO:0000313" key="1">
    <source>
        <dbReference type="EMBL" id="MBF8191977.1"/>
    </source>
</evidence>
<protein>
    <submittedName>
        <fullName evidence="1">Uncharacterized protein</fullName>
    </submittedName>
</protein>
<keyword evidence="2" id="KW-1185">Reference proteome</keyword>
<name>A0A931F3U4_9ACTN</name>
<gene>
    <name evidence="1" type="ORF">ITP53_41110</name>
</gene>
<proteinExistence type="predicted"/>